<organism evidence="3 4">
    <name type="scientific">Brachybacterium huguangmaarense</name>
    <dbReference type="NCBI Taxonomy" id="1652028"/>
    <lineage>
        <taxon>Bacteria</taxon>
        <taxon>Bacillati</taxon>
        <taxon>Actinomycetota</taxon>
        <taxon>Actinomycetes</taxon>
        <taxon>Micrococcales</taxon>
        <taxon>Dermabacteraceae</taxon>
        <taxon>Brachybacterium</taxon>
    </lineage>
</organism>
<feature type="domain" description="DUF559" evidence="2">
    <location>
        <begin position="210"/>
        <end position="259"/>
    </location>
</feature>
<name>A0ABY6G362_9MICO</name>
<keyword evidence="4" id="KW-1185">Reference proteome</keyword>
<gene>
    <name evidence="3" type="ORF">BRM3_04270</name>
</gene>
<protein>
    <submittedName>
        <fullName evidence="3">DUF559 domain-containing protein</fullName>
    </submittedName>
</protein>
<feature type="region of interest" description="Disordered" evidence="1">
    <location>
        <begin position="282"/>
        <end position="305"/>
    </location>
</feature>
<evidence type="ECO:0000259" key="2">
    <source>
        <dbReference type="Pfam" id="PF04480"/>
    </source>
</evidence>
<evidence type="ECO:0000313" key="4">
    <source>
        <dbReference type="Proteomes" id="UP001164305"/>
    </source>
</evidence>
<reference evidence="3" key="1">
    <citation type="submission" date="2022-10" db="EMBL/GenBank/DDBJ databases">
        <title>Whole-Genome Sequencing of Brachybacterium huguangmaarense BRM-3, Isolated from Betula schmidtii.</title>
        <authorList>
            <person name="Haam D."/>
        </authorList>
    </citation>
    <scope>NUCLEOTIDE SEQUENCE</scope>
    <source>
        <strain evidence="3">BRM-3</strain>
    </source>
</reference>
<dbReference type="Gene3D" id="3.40.960.10">
    <property type="entry name" value="VSR Endonuclease"/>
    <property type="match status" value="1"/>
</dbReference>
<sequence length="305" mass="33826">MSALSRTLHVGRRAELLRDGYTRGQIDTMIRSGDLVRLGREWLGTARTPPRVAASLRGGARLTCIDAVALHGAWKVPSAARHEARLHRSSAAAAGGLVIDHRPLRSWPDAEPIMPLTIALSHLVRCQETDIAVMVLESVAHRGLLERAALDGLLSSLPLKTRRALGPIDGRAMSGPESRVRRFLERLGVTVVPQWHVPGVGYTDIRVGECLIIECDSWTHHGSREAQNEDRRRDRALVLLGYRVVRLSFEDVVVHWERTQLFLRDLVASRLHRASPGRRGLLLCPPREGAPGGQRGPRRVDPAQR</sequence>
<evidence type="ECO:0000313" key="3">
    <source>
        <dbReference type="EMBL" id="UYG17647.1"/>
    </source>
</evidence>
<dbReference type="RefSeq" id="WP_263594855.1">
    <property type="nucleotide sequence ID" value="NZ_CP107020.1"/>
</dbReference>
<dbReference type="EMBL" id="CP107020">
    <property type="protein sequence ID" value="UYG17647.1"/>
    <property type="molecule type" value="Genomic_DNA"/>
</dbReference>
<dbReference type="Pfam" id="PF04480">
    <property type="entry name" value="DUF559"/>
    <property type="match status" value="1"/>
</dbReference>
<dbReference type="Proteomes" id="UP001164305">
    <property type="component" value="Chromosome"/>
</dbReference>
<proteinExistence type="predicted"/>
<dbReference type="InterPro" id="IPR007569">
    <property type="entry name" value="DUF559"/>
</dbReference>
<evidence type="ECO:0000256" key="1">
    <source>
        <dbReference type="SAM" id="MobiDB-lite"/>
    </source>
</evidence>
<accession>A0ABY6G362</accession>